<comment type="caution">
    <text evidence="2">The sequence shown here is derived from an EMBL/GenBank/DDBJ whole genome shotgun (WGS) entry which is preliminary data.</text>
</comment>
<gene>
    <name evidence="2" type="ORF">OSTQU699_LOCUS1086</name>
</gene>
<feature type="region of interest" description="Disordered" evidence="1">
    <location>
        <begin position="1"/>
        <end position="35"/>
    </location>
</feature>
<sequence length="98" mass="10855">MTPRAFRALGVGARHAQKALARKRSPGQQRGRRRPARCVIDVAEAEGRRRRGAPVDISVLTQASLKVAKRHLEEADPGDEQRIGRWGVWARPLCPGRG</sequence>
<reference evidence="2" key="1">
    <citation type="submission" date="2020-12" db="EMBL/GenBank/DDBJ databases">
        <authorList>
            <person name="Iha C."/>
        </authorList>
    </citation>
    <scope>NUCLEOTIDE SEQUENCE</scope>
</reference>
<dbReference type="AlphaFoldDB" id="A0A8S1IWZ3"/>
<accession>A0A8S1IWZ3</accession>
<evidence type="ECO:0000256" key="1">
    <source>
        <dbReference type="SAM" id="MobiDB-lite"/>
    </source>
</evidence>
<organism evidence="2 3">
    <name type="scientific">Ostreobium quekettii</name>
    <dbReference type="NCBI Taxonomy" id="121088"/>
    <lineage>
        <taxon>Eukaryota</taxon>
        <taxon>Viridiplantae</taxon>
        <taxon>Chlorophyta</taxon>
        <taxon>core chlorophytes</taxon>
        <taxon>Ulvophyceae</taxon>
        <taxon>TCBD clade</taxon>
        <taxon>Bryopsidales</taxon>
        <taxon>Ostreobineae</taxon>
        <taxon>Ostreobiaceae</taxon>
        <taxon>Ostreobium</taxon>
    </lineage>
</organism>
<evidence type="ECO:0000313" key="2">
    <source>
        <dbReference type="EMBL" id="CAD7695725.1"/>
    </source>
</evidence>
<dbReference type="EMBL" id="CAJHUC010000382">
    <property type="protein sequence ID" value="CAD7695725.1"/>
    <property type="molecule type" value="Genomic_DNA"/>
</dbReference>
<dbReference type="Proteomes" id="UP000708148">
    <property type="component" value="Unassembled WGS sequence"/>
</dbReference>
<protein>
    <submittedName>
        <fullName evidence="2">Uncharacterized protein</fullName>
    </submittedName>
</protein>
<evidence type="ECO:0000313" key="3">
    <source>
        <dbReference type="Proteomes" id="UP000708148"/>
    </source>
</evidence>
<keyword evidence="3" id="KW-1185">Reference proteome</keyword>
<proteinExistence type="predicted"/>
<name>A0A8S1IWZ3_9CHLO</name>
<feature type="compositionally biased region" description="Basic residues" evidence="1">
    <location>
        <begin position="15"/>
        <end position="35"/>
    </location>
</feature>